<proteinExistence type="predicted"/>
<keyword evidence="2" id="KW-1185">Reference proteome</keyword>
<organism evidence="1 2">
    <name type="scientific">Loktanella atrilutea</name>
    <dbReference type="NCBI Taxonomy" id="366533"/>
    <lineage>
        <taxon>Bacteria</taxon>
        <taxon>Pseudomonadati</taxon>
        <taxon>Pseudomonadota</taxon>
        <taxon>Alphaproteobacteria</taxon>
        <taxon>Rhodobacterales</taxon>
        <taxon>Roseobacteraceae</taxon>
        <taxon>Loktanella</taxon>
    </lineage>
</organism>
<evidence type="ECO:0000313" key="2">
    <source>
        <dbReference type="Proteomes" id="UP000183987"/>
    </source>
</evidence>
<name>A0A1M5CBG5_LOKAT</name>
<gene>
    <name evidence="1" type="ORF">SAMN05444339_107109</name>
</gene>
<dbReference type="EMBL" id="FQUE01000007">
    <property type="protein sequence ID" value="SHF52103.1"/>
    <property type="molecule type" value="Genomic_DNA"/>
</dbReference>
<accession>A0A1M5CBG5</accession>
<protein>
    <submittedName>
        <fullName evidence="1">Uncharacterized protein</fullName>
    </submittedName>
</protein>
<dbReference type="STRING" id="366533.SAMN05444339_107109"/>
<dbReference type="AlphaFoldDB" id="A0A1M5CBG5"/>
<sequence length="156" mass="17446">MNVNTLMNRLLRYIARRGLRDAVKLIPSESTRLEEPHRPVQLDEEHLQLHLFGANFRDQAAADAFCSAPPGTDLPSPLTQELSGAFIDEAEVEVIHGDIQTRLLEFLTAEEADDVLLRLAGDDTLILITENAFGGFPYTLDDTRHLAYLGHINVRV</sequence>
<dbReference type="RefSeq" id="WP_143155442.1">
    <property type="nucleotide sequence ID" value="NZ_FQUE01000007.1"/>
</dbReference>
<reference evidence="2" key="1">
    <citation type="submission" date="2016-11" db="EMBL/GenBank/DDBJ databases">
        <authorList>
            <person name="Varghese N."/>
            <person name="Submissions S."/>
        </authorList>
    </citation>
    <scope>NUCLEOTIDE SEQUENCE [LARGE SCALE GENOMIC DNA]</scope>
    <source>
        <strain evidence="2">DSM 29326</strain>
    </source>
</reference>
<dbReference type="Proteomes" id="UP000183987">
    <property type="component" value="Unassembled WGS sequence"/>
</dbReference>
<evidence type="ECO:0000313" key="1">
    <source>
        <dbReference type="EMBL" id="SHF52103.1"/>
    </source>
</evidence>
<dbReference type="OrthoDB" id="7862941at2"/>